<accession>A0A5E4NK35</accession>
<evidence type="ECO:0000313" key="1">
    <source>
        <dbReference type="EMBL" id="VVC44073.1"/>
    </source>
</evidence>
<dbReference type="EMBL" id="CABPRJ010002375">
    <property type="protein sequence ID" value="VVC44073.1"/>
    <property type="molecule type" value="Genomic_DNA"/>
</dbReference>
<dbReference type="AlphaFoldDB" id="A0A5E4NK35"/>
<gene>
    <name evidence="1" type="ORF">CINCED_3A010037</name>
</gene>
<reference evidence="1 2" key="1">
    <citation type="submission" date="2019-08" db="EMBL/GenBank/DDBJ databases">
        <authorList>
            <person name="Alioto T."/>
            <person name="Alioto T."/>
            <person name="Gomez Garrido J."/>
        </authorList>
    </citation>
    <scope>NUCLEOTIDE SEQUENCE [LARGE SCALE GENOMIC DNA]</scope>
</reference>
<organism evidence="1 2">
    <name type="scientific">Cinara cedri</name>
    <dbReference type="NCBI Taxonomy" id="506608"/>
    <lineage>
        <taxon>Eukaryota</taxon>
        <taxon>Metazoa</taxon>
        <taxon>Ecdysozoa</taxon>
        <taxon>Arthropoda</taxon>
        <taxon>Hexapoda</taxon>
        <taxon>Insecta</taxon>
        <taxon>Pterygota</taxon>
        <taxon>Neoptera</taxon>
        <taxon>Paraneoptera</taxon>
        <taxon>Hemiptera</taxon>
        <taxon>Sternorrhyncha</taxon>
        <taxon>Aphidomorpha</taxon>
        <taxon>Aphidoidea</taxon>
        <taxon>Aphididae</taxon>
        <taxon>Lachninae</taxon>
        <taxon>Cinara</taxon>
    </lineage>
</organism>
<name>A0A5E4NK35_9HEMI</name>
<keyword evidence="2" id="KW-1185">Reference proteome</keyword>
<sequence>MRTTPEYVDQFYNDFGEYQTVYEDGTVVVARIRLEVKKVLLRPISASELIVNPNISVPLGGPPDRLLITVTSKWFTHVFVVEYRPERPLTYIIASSFTQHISAGPVVDQPTLKTTFTASDPLLRILKHIPSPEIETSSSNNTTGNILSNLAKNNPLARILNRVHNSAKITVTRHPVRKLHKINTLAVLPIKPNKGILLSEYSVTNFKRFVHTILRENVHLPRSWTFSRIRHRFVETFFDKFTLQQRRTTMSRDRIM</sequence>
<dbReference type="Proteomes" id="UP000325440">
    <property type="component" value="Unassembled WGS sequence"/>
</dbReference>
<evidence type="ECO:0000313" key="2">
    <source>
        <dbReference type="Proteomes" id="UP000325440"/>
    </source>
</evidence>
<protein>
    <submittedName>
        <fullName evidence="1">Uncharacterized protein</fullName>
    </submittedName>
</protein>
<proteinExistence type="predicted"/>